<feature type="domain" description="Hemerythrin-like" evidence="2">
    <location>
        <begin position="52"/>
        <end position="177"/>
    </location>
</feature>
<dbReference type="Pfam" id="PF01814">
    <property type="entry name" value="Hemerythrin"/>
    <property type="match status" value="1"/>
</dbReference>
<dbReference type="Gene3D" id="1.20.120.520">
    <property type="entry name" value="nmb1532 protein domain like"/>
    <property type="match status" value="1"/>
</dbReference>
<reference evidence="3 4" key="1">
    <citation type="submission" date="2018-02" db="EMBL/GenBank/DDBJ databases">
        <title>The genomes of Aspergillus section Nigri reveals drivers in fungal speciation.</title>
        <authorList>
            <consortium name="DOE Joint Genome Institute"/>
            <person name="Vesth T.C."/>
            <person name="Nybo J."/>
            <person name="Theobald S."/>
            <person name="Brandl J."/>
            <person name="Frisvad J.C."/>
            <person name="Nielsen K.F."/>
            <person name="Lyhne E.K."/>
            <person name="Kogle M.E."/>
            <person name="Kuo A."/>
            <person name="Riley R."/>
            <person name="Clum A."/>
            <person name="Nolan M."/>
            <person name="Lipzen A."/>
            <person name="Salamov A."/>
            <person name="Henrissat B."/>
            <person name="Wiebenga A."/>
            <person name="De vries R.P."/>
            <person name="Grigoriev I.V."/>
            <person name="Mortensen U.H."/>
            <person name="Andersen M.R."/>
            <person name="Baker S.E."/>
        </authorList>
    </citation>
    <scope>NUCLEOTIDE SEQUENCE [LARGE SCALE GENOMIC DNA]</scope>
    <source>
        <strain evidence="3 4">CBS 313.89</strain>
    </source>
</reference>
<evidence type="ECO:0000256" key="1">
    <source>
        <dbReference type="SAM" id="MobiDB-lite"/>
    </source>
</evidence>
<gene>
    <name evidence="3" type="ORF">BO72DRAFT_453737</name>
</gene>
<keyword evidence="4" id="KW-1185">Reference proteome</keyword>
<dbReference type="OrthoDB" id="10044044at2759"/>
<dbReference type="PANTHER" id="PTHR38048">
    <property type="entry name" value="EXPRESSED PROTEIN"/>
    <property type="match status" value="1"/>
</dbReference>
<accession>A0A8G1RDP5</accession>
<dbReference type="AlphaFoldDB" id="A0A8G1RDP5"/>
<dbReference type="Proteomes" id="UP000249789">
    <property type="component" value="Unassembled WGS sequence"/>
</dbReference>
<proteinExistence type="predicted"/>
<feature type="compositionally biased region" description="Pro residues" evidence="1">
    <location>
        <begin position="1"/>
        <end position="11"/>
    </location>
</feature>
<feature type="region of interest" description="Disordered" evidence="1">
    <location>
        <begin position="1"/>
        <end position="39"/>
    </location>
</feature>
<protein>
    <recommendedName>
        <fullName evidence="2">Hemerythrin-like domain-containing protein</fullName>
    </recommendedName>
</protein>
<dbReference type="InterPro" id="IPR053206">
    <property type="entry name" value="Dimeric_xanthone_biosynth"/>
</dbReference>
<dbReference type="VEuPathDB" id="FungiDB:BO72DRAFT_453737"/>
<dbReference type="CDD" id="cd12108">
    <property type="entry name" value="Hr-like"/>
    <property type="match status" value="1"/>
</dbReference>
<dbReference type="InterPro" id="IPR012312">
    <property type="entry name" value="Hemerythrin-like"/>
</dbReference>
<organism evidence="3 4">
    <name type="scientific">Aspergillus fijiensis CBS 313.89</name>
    <dbReference type="NCBI Taxonomy" id="1448319"/>
    <lineage>
        <taxon>Eukaryota</taxon>
        <taxon>Fungi</taxon>
        <taxon>Dikarya</taxon>
        <taxon>Ascomycota</taxon>
        <taxon>Pezizomycotina</taxon>
        <taxon>Eurotiomycetes</taxon>
        <taxon>Eurotiomycetidae</taxon>
        <taxon>Eurotiales</taxon>
        <taxon>Aspergillaceae</taxon>
        <taxon>Aspergillus</taxon>
    </lineage>
</organism>
<evidence type="ECO:0000313" key="4">
    <source>
        <dbReference type="Proteomes" id="UP000249789"/>
    </source>
</evidence>
<dbReference type="RefSeq" id="XP_040795406.1">
    <property type="nucleotide sequence ID" value="XM_040946054.1"/>
</dbReference>
<dbReference type="GeneID" id="63863387"/>
<dbReference type="EMBL" id="KZ824723">
    <property type="protein sequence ID" value="RAK71394.1"/>
    <property type="molecule type" value="Genomic_DNA"/>
</dbReference>
<dbReference type="PANTHER" id="PTHR38048:SF1">
    <property type="entry name" value="HEMERYTHRIN-LIKE DOMAIN-CONTAINING PROTEIN"/>
    <property type="match status" value="1"/>
</dbReference>
<sequence length="200" mass="22765">MPPPPPPPPPAAAQATPDSSKPKPGEQPPAEAEEAPLPPLSAKEFRVYNRLAEHMDQFHTHFRHTYATLQTACAPATKKHTLPPKALITLGLEFCHHLTMHHTIEERHIFPVLARRMPEFRRELSLVGQHKVIHRGMDALERYLEGCRQGETDLERGEVKRLLEGFGTVLFEHLDQEVEALRAENMRRYWKVGEMAGLPM</sequence>
<evidence type="ECO:0000313" key="3">
    <source>
        <dbReference type="EMBL" id="RAK71394.1"/>
    </source>
</evidence>
<evidence type="ECO:0000259" key="2">
    <source>
        <dbReference type="Pfam" id="PF01814"/>
    </source>
</evidence>
<name>A0A8G1RDP5_9EURO</name>